<comment type="subunit">
    <text evidence="11">Monomer.</text>
</comment>
<keyword evidence="4 11" id="KW-0808">Transferase</keyword>
<dbReference type="GO" id="GO:0052906">
    <property type="term" value="F:tRNA (guanine(37)-N1)-methyltransferase activity"/>
    <property type="evidence" value="ECO:0007669"/>
    <property type="project" value="UniProtKB-UniRule"/>
</dbReference>
<feature type="binding site" evidence="11">
    <location>
        <position position="355"/>
    </location>
    <ligand>
        <name>S-adenosyl-L-methionine</name>
        <dbReference type="ChEBI" id="CHEBI:59789"/>
    </ligand>
</feature>
<dbReference type="Pfam" id="PF02475">
    <property type="entry name" value="TRM5-TYW2_MTfase"/>
    <property type="match status" value="1"/>
</dbReference>
<keyword evidence="8 11" id="KW-0539">Nucleus</keyword>
<dbReference type="FunFam" id="3.30.300.110:FF:000001">
    <property type="entry name" value="tRNA (guanine(37)-N1)-methyltransferase"/>
    <property type="match status" value="1"/>
</dbReference>
<dbReference type="InParanoid" id="I6L7H7"/>
<dbReference type="InterPro" id="IPR056744">
    <property type="entry name" value="TRM5/TYW2-like_N"/>
</dbReference>
<evidence type="ECO:0000256" key="3">
    <source>
        <dbReference type="ARBA" id="ARBA00022603"/>
    </source>
</evidence>
<evidence type="ECO:0000259" key="12">
    <source>
        <dbReference type="PROSITE" id="PS51684"/>
    </source>
</evidence>
<evidence type="ECO:0000256" key="1">
    <source>
        <dbReference type="ARBA" id="ARBA00009775"/>
    </source>
</evidence>
<dbReference type="FunCoup" id="I6L7H7">
    <property type="interactions" value="151"/>
</dbReference>
<keyword evidence="2 11" id="KW-0963">Cytoplasm</keyword>
<dbReference type="GO" id="GO:0002939">
    <property type="term" value="P:tRNA N1-guanine methylation"/>
    <property type="evidence" value="ECO:0000318"/>
    <property type="project" value="GO_Central"/>
</dbReference>
<evidence type="ECO:0000256" key="5">
    <source>
        <dbReference type="ARBA" id="ARBA00022691"/>
    </source>
</evidence>
<dbReference type="OMA" id="VGSHSQF"/>
<feature type="domain" description="SAM-dependent methyltransferase TRM5/TYW2-type" evidence="12">
    <location>
        <begin position="173"/>
        <end position="441"/>
    </location>
</feature>
<dbReference type="GeneTree" id="ENSGT00940000153304"/>
<dbReference type="PANTHER" id="PTHR23245:SF36">
    <property type="entry name" value="TRNA (GUANINE(37)-N1)-METHYLTRANSFERASE"/>
    <property type="match status" value="1"/>
</dbReference>
<keyword evidence="7 11" id="KW-0496">Mitochondrion</keyword>
<dbReference type="InterPro" id="IPR029063">
    <property type="entry name" value="SAM-dependent_MTases_sf"/>
</dbReference>
<evidence type="ECO:0000256" key="8">
    <source>
        <dbReference type="ARBA" id="ARBA00023242"/>
    </source>
</evidence>
<dbReference type="SUPFAM" id="SSF53335">
    <property type="entry name" value="S-adenosyl-L-methionine-dependent methyltransferases"/>
    <property type="match status" value="1"/>
</dbReference>
<evidence type="ECO:0000256" key="4">
    <source>
        <dbReference type="ARBA" id="ARBA00022679"/>
    </source>
</evidence>
<comment type="similarity">
    <text evidence="1">Belongs to the class I-like SAM-binding methyltransferase superfamily. TRM5/TYW2 family.</text>
</comment>
<dbReference type="Ensembl" id="ENSCINT00000025097.2">
    <property type="protein sequence ID" value="ENSCINP00000024851.2"/>
    <property type="gene ID" value="ENSCING00000018970.1"/>
</dbReference>
<feature type="binding site" evidence="11">
    <location>
        <position position="265"/>
    </location>
    <ligand>
        <name>S-adenosyl-L-methionine</name>
        <dbReference type="ChEBI" id="CHEBI:59789"/>
    </ligand>
</feature>
<comment type="catalytic activity">
    <reaction evidence="10 11">
        <text>guanosine(37) in tRNA + S-adenosyl-L-methionine = N(1)-methylguanosine(37) in tRNA + S-adenosyl-L-homocysteine + H(+)</text>
        <dbReference type="Rhea" id="RHEA:36899"/>
        <dbReference type="Rhea" id="RHEA-COMP:10145"/>
        <dbReference type="Rhea" id="RHEA-COMP:10147"/>
        <dbReference type="ChEBI" id="CHEBI:15378"/>
        <dbReference type="ChEBI" id="CHEBI:57856"/>
        <dbReference type="ChEBI" id="CHEBI:59789"/>
        <dbReference type="ChEBI" id="CHEBI:73542"/>
        <dbReference type="ChEBI" id="CHEBI:74269"/>
        <dbReference type="EC" id="2.1.1.228"/>
    </reaction>
</comment>
<comment type="function">
    <text evidence="9">Involved in mitochondrial tRNA methylation. Specifically methylates the N1 position of guanosine-37 in various tRNAs. Methylation is not dependent on the nature of the nucleoside 5' of the target nucleoside. This is the first step in the biosynthesis of wybutosine (yW), a modified base adjacent to the anticodon of tRNAs and required for accurate decoding.</text>
</comment>
<accession>I6L7H7</accession>
<dbReference type="PROSITE" id="PS51684">
    <property type="entry name" value="SAM_MT_TRM5_TYW2"/>
    <property type="match status" value="1"/>
</dbReference>
<dbReference type="Gene3D" id="3.40.50.150">
    <property type="entry name" value="Vaccinia Virus protein VP39"/>
    <property type="match status" value="1"/>
</dbReference>
<dbReference type="GO" id="GO:0070901">
    <property type="term" value="P:mitochondrial tRNA methylation"/>
    <property type="evidence" value="ECO:0000318"/>
    <property type="project" value="GO_Central"/>
</dbReference>
<evidence type="ECO:0000313" key="13">
    <source>
        <dbReference type="Ensembl" id="ENSCINP00000024851.2"/>
    </source>
</evidence>
<comment type="subcellular location">
    <subcellularLocation>
        <location evidence="11">Mitochondrion matrix</location>
    </subcellularLocation>
    <subcellularLocation>
        <location evidence="11">Nucleus</location>
    </subcellularLocation>
    <subcellularLocation>
        <location evidence="11">Cytoplasm</location>
    </subcellularLocation>
    <text evidence="11">Predominantly in the mitochondria and in the nucleus.</text>
</comment>
<evidence type="ECO:0000313" key="14">
    <source>
        <dbReference type="Proteomes" id="UP000008144"/>
    </source>
</evidence>
<dbReference type="AlphaFoldDB" id="I6L7H7"/>
<evidence type="ECO:0000256" key="10">
    <source>
        <dbReference type="ARBA" id="ARBA00047783"/>
    </source>
</evidence>
<keyword evidence="5 11" id="KW-0949">S-adenosyl-L-methionine</keyword>
<dbReference type="Proteomes" id="UP000008144">
    <property type="component" value="Chromosome 4"/>
</dbReference>
<organism evidence="13 14">
    <name type="scientific">Ciona intestinalis</name>
    <name type="common">Transparent sea squirt</name>
    <name type="synonym">Ascidia intestinalis</name>
    <dbReference type="NCBI Taxonomy" id="7719"/>
    <lineage>
        <taxon>Eukaryota</taxon>
        <taxon>Metazoa</taxon>
        <taxon>Chordata</taxon>
        <taxon>Tunicata</taxon>
        <taxon>Ascidiacea</taxon>
        <taxon>Phlebobranchia</taxon>
        <taxon>Cionidae</taxon>
        <taxon>Ciona</taxon>
    </lineage>
</organism>
<name>I6L7H7_CIOIN</name>
<comment type="similarity">
    <text evidence="11">Belongs to the TRM5 / TYW2 family.</text>
</comment>
<dbReference type="EMBL" id="EAAA01001958">
    <property type="status" value="NOT_ANNOTATED_CDS"/>
    <property type="molecule type" value="Genomic_DNA"/>
</dbReference>
<dbReference type="CDD" id="cd02440">
    <property type="entry name" value="AdoMet_MTases"/>
    <property type="match status" value="1"/>
</dbReference>
<protein>
    <recommendedName>
        <fullName evidence="11">tRNA (guanine(37)-N1)-methyltransferase</fullName>
        <ecNumber evidence="11">2.1.1.228</ecNumber>
    </recommendedName>
    <alternativeName>
        <fullName evidence="11">M1G-methyltransferase</fullName>
    </alternativeName>
    <alternativeName>
        <fullName evidence="11">tRNA [GM37] methyltransferase</fullName>
    </alternativeName>
    <alternativeName>
        <fullName evidence="11">tRNA methyltransferase 5 homolog</fullName>
    </alternativeName>
</protein>
<proteinExistence type="inferred from homology"/>
<keyword evidence="3 11" id="KW-0489">Methyltransferase</keyword>
<dbReference type="Gene3D" id="3.30.300.110">
    <property type="entry name" value="Met-10+ protein-like domains"/>
    <property type="match status" value="1"/>
</dbReference>
<evidence type="ECO:0000256" key="11">
    <source>
        <dbReference type="HAMAP-Rule" id="MF_03152"/>
    </source>
</evidence>
<dbReference type="InterPro" id="IPR030382">
    <property type="entry name" value="MeTrfase_TRM5/TYW2"/>
</dbReference>
<dbReference type="InterPro" id="IPR056743">
    <property type="entry name" value="TRM5-TYW2-like_MTfase"/>
</dbReference>
<dbReference type="GO" id="GO:0005634">
    <property type="term" value="C:nucleus"/>
    <property type="evidence" value="ECO:0007669"/>
    <property type="project" value="UniProtKB-SubCell"/>
</dbReference>
<reference evidence="13" key="2">
    <citation type="journal article" date="2008" name="Genome Biol.">
        <title>Improved genome assembly and evidence-based global gene model set for the chordate Ciona intestinalis: new insight into intron and operon populations.</title>
        <authorList>
            <person name="Satou Y."/>
            <person name="Mineta K."/>
            <person name="Ogasawara M."/>
            <person name="Sasakura Y."/>
            <person name="Shoguchi E."/>
            <person name="Ueno K."/>
            <person name="Yamada L."/>
            <person name="Matsumoto J."/>
            <person name="Wasserscheid J."/>
            <person name="Dewar K."/>
            <person name="Wiley G.B."/>
            <person name="Macmil S.L."/>
            <person name="Roe B.A."/>
            <person name="Zeller R.W."/>
            <person name="Hastings K.E."/>
            <person name="Lemaire P."/>
            <person name="Lindquist E."/>
            <person name="Endo T."/>
            <person name="Hotta K."/>
            <person name="Inaba K."/>
        </authorList>
    </citation>
    <scope>NUCLEOTIDE SEQUENCE [LARGE SCALE GENOMIC DNA]</scope>
    <source>
        <strain evidence="13">wild type</strain>
    </source>
</reference>
<dbReference type="HAMAP" id="MF_03152">
    <property type="entry name" value="TRM5"/>
    <property type="match status" value="1"/>
</dbReference>
<sequence>ARVTILARRTITTSFYSADKSQINLIRKVIQRGMDHEHSALYPPAAVRGMKVLDRSAFEQEVTLPALLVPVQSLRNCRKMMKSKLVNLSINKKVVDPPAHLVGEELTAGHKLFLLKPGTTMETYSSDEKQMLGKLGVKDKIYDYRITLGYENYKHWDVLRAILPDSEMAARGFSQVGHILHVNLRDHQLPYKHIIGQQSQVLLDKIQTARTVVNKHQNIDNKFRNFEMEVIAGENNFVTRIIEHGRKFEFDFSKVFWNSRLSTEHQRITNFVSESDVVFDVFAGVGPFAIPIAKKGCVVYANDLNPESYRWLLHNVALNKTKAKCFNSDGREFIQTELRNYLLTRSPHKVHVLMNLPAIAVEFLDVFRGLLCNGDCLKLLSIPEVCVHLYIFAPEKDGIADLKSRIKQSLGCALPEDAVIYNVRNVAPKKQMYCVSFVLSQHWMDQKEQDVYEPAPKKIKLKESGS</sequence>
<dbReference type="GO" id="GO:0005737">
    <property type="term" value="C:cytoplasm"/>
    <property type="evidence" value="ECO:0000318"/>
    <property type="project" value="GO_Central"/>
</dbReference>
<evidence type="ECO:0000256" key="2">
    <source>
        <dbReference type="ARBA" id="ARBA00022490"/>
    </source>
</evidence>
<feature type="binding site" evidence="11">
    <location>
        <begin position="303"/>
        <end position="304"/>
    </location>
    <ligand>
        <name>S-adenosyl-L-methionine</name>
        <dbReference type="ChEBI" id="CHEBI:59789"/>
    </ligand>
</feature>
<evidence type="ECO:0000256" key="9">
    <source>
        <dbReference type="ARBA" id="ARBA00045951"/>
    </source>
</evidence>
<evidence type="ECO:0000256" key="7">
    <source>
        <dbReference type="ARBA" id="ARBA00023128"/>
    </source>
</evidence>
<keyword evidence="14" id="KW-1185">Reference proteome</keyword>
<evidence type="ECO:0000256" key="6">
    <source>
        <dbReference type="ARBA" id="ARBA00022694"/>
    </source>
</evidence>
<reference evidence="13" key="3">
    <citation type="submission" date="2025-08" db="UniProtKB">
        <authorList>
            <consortium name="Ensembl"/>
        </authorList>
    </citation>
    <scope>IDENTIFICATION</scope>
</reference>
<dbReference type="GO" id="GO:0005759">
    <property type="term" value="C:mitochondrial matrix"/>
    <property type="evidence" value="ECO:0000318"/>
    <property type="project" value="GO_Central"/>
</dbReference>
<dbReference type="FunFam" id="3.40.50.150:FF:000102">
    <property type="entry name" value="tRNA (guanine(37)-N1)-methyltransferase"/>
    <property type="match status" value="1"/>
</dbReference>
<comment type="function">
    <text evidence="11">Specifically methylates the N1 position of guanosine-37 in various cytoplasmic and mitochondrial tRNAs. Methylation is not dependent on the nature of the nucleoside 5' of the target nucleoside. This is the first step in the biosynthesis of wybutosine (yW), a modified base adjacent to the anticodon of tRNAs and required for accurate decoding.</text>
</comment>
<dbReference type="PANTHER" id="PTHR23245">
    <property type="entry name" value="TRNA METHYLTRANSFERASE"/>
    <property type="match status" value="1"/>
</dbReference>
<reference evidence="14" key="1">
    <citation type="journal article" date="2002" name="Science">
        <title>The draft genome of Ciona intestinalis: insights into chordate and vertebrate origins.</title>
        <authorList>
            <person name="Dehal P."/>
            <person name="Satou Y."/>
            <person name="Campbell R.K."/>
            <person name="Chapman J."/>
            <person name="Degnan B."/>
            <person name="De Tomaso A."/>
            <person name="Davidson B."/>
            <person name="Di Gregorio A."/>
            <person name="Gelpke M."/>
            <person name="Goodstein D.M."/>
            <person name="Harafuji N."/>
            <person name="Hastings K.E."/>
            <person name="Ho I."/>
            <person name="Hotta K."/>
            <person name="Huang W."/>
            <person name="Kawashima T."/>
            <person name="Lemaire P."/>
            <person name="Martinez D."/>
            <person name="Meinertzhagen I.A."/>
            <person name="Necula S."/>
            <person name="Nonaka M."/>
            <person name="Putnam N."/>
            <person name="Rash S."/>
            <person name="Saiga H."/>
            <person name="Satake M."/>
            <person name="Terry A."/>
            <person name="Yamada L."/>
            <person name="Wang H.G."/>
            <person name="Awazu S."/>
            <person name="Azumi K."/>
            <person name="Boore J."/>
            <person name="Branno M."/>
            <person name="Chin-Bow S."/>
            <person name="DeSantis R."/>
            <person name="Doyle S."/>
            <person name="Francino P."/>
            <person name="Keys D.N."/>
            <person name="Haga S."/>
            <person name="Hayashi H."/>
            <person name="Hino K."/>
            <person name="Imai K.S."/>
            <person name="Inaba K."/>
            <person name="Kano S."/>
            <person name="Kobayashi K."/>
            <person name="Kobayashi M."/>
            <person name="Lee B.I."/>
            <person name="Makabe K.W."/>
            <person name="Manohar C."/>
            <person name="Matassi G."/>
            <person name="Medina M."/>
            <person name="Mochizuki Y."/>
            <person name="Mount S."/>
            <person name="Morishita T."/>
            <person name="Miura S."/>
            <person name="Nakayama A."/>
            <person name="Nishizaka S."/>
            <person name="Nomoto H."/>
            <person name="Ohta F."/>
            <person name="Oishi K."/>
            <person name="Rigoutsos I."/>
            <person name="Sano M."/>
            <person name="Sasaki A."/>
            <person name="Sasakura Y."/>
            <person name="Shoguchi E."/>
            <person name="Shin-i T."/>
            <person name="Spagnuolo A."/>
            <person name="Stainier D."/>
            <person name="Suzuki M.M."/>
            <person name="Tassy O."/>
            <person name="Takatori N."/>
            <person name="Tokuoka M."/>
            <person name="Yagi K."/>
            <person name="Yoshizaki F."/>
            <person name="Wada S."/>
            <person name="Zhang C."/>
            <person name="Hyatt P.D."/>
            <person name="Larimer F."/>
            <person name="Detter C."/>
            <person name="Doggett N."/>
            <person name="Glavina T."/>
            <person name="Hawkins T."/>
            <person name="Richardson P."/>
            <person name="Lucas S."/>
            <person name="Kohara Y."/>
            <person name="Levine M."/>
            <person name="Satoh N."/>
            <person name="Rokhsar D.S."/>
        </authorList>
    </citation>
    <scope>NUCLEOTIDE SEQUENCE [LARGE SCALE GENOMIC DNA]</scope>
</reference>
<feature type="binding site" evidence="11">
    <location>
        <begin position="329"/>
        <end position="330"/>
    </location>
    <ligand>
        <name>S-adenosyl-L-methionine</name>
        <dbReference type="ChEBI" id="CHEBI:59789"/>
    </ligand>
</feature>
<keyword evidence="6 11" id="KW-0819">tRNA processing</keyword>
<dbReference type="InterPro" id="IPR025792">
    <property type="entry name" value="tRNA_Gua_MeTrfase_euk"/>
</dbReference>
<dbReference type="EC" id="2.1.1.228" evidence="11"/>
<reference evidence="13" key="4">
    <citation type="submission" date="2025-09" db="UniProtKB">
        <authorList>
            <consortium name="Ensembl"/>
        </authorList>
    </citation>
    <scope>IDENTIFICATION</scope>
</reference>
<dbReference type="GO" id="GO:0008175">
    <property type="term" value="F:tRNA methyltransferase activity"/>
    <property type="evidence" value="ECO:0000318"/>
    <property type="project" value="GO_Central"/>
</dbReference>
<dbReference type="Pfam" id="PF25133">
    <property type="entry name" value="TYW2_N_2"/>
    <property type="match status" value="1"/>
</dbReference>